<accession>A0A0L6TYL3</accession>
<dbReference type="GO" id="GO:0050660">
    <property type="term" value="F:flavin adenine dinucleotide binding"/>
    <property type="evidence" value="ECO:0007669"/>
    <property type="project" value="InterPro"/>
</dbReference>
<reference evidence="14" key="1">
    <citation type="submission" date="2015-07" db="EMBL/GenBank/DDBJ databases">
        <title>Draft genome sequence of Acetobacterium bakii DSM 8293, a potential psychrophilic chemical producer through syngas fermentation.</title>
        <authorList>
            <person name="Song Y."/>
            <person name="Hwang S."/>
            <person name="Cho B.-K."/>
        </authorList>
    </citation>
    <scope>NUCLEOTIDE SEQUENCE [LARGE SCALE GENOMIC DNA]</scope>
    <source>
        <strain evidence="14">DSM 8239</strain>
    </source>
</reference>
<evidence type="ECO:0000256" key="1">
    <source>
        <dbReference type="ARBA" id="ARBA00004141"/>
    </source>
</evidence>
<evidence type="ECO:0000256" key="4">
    <source>
        <dbReference type="ARBA" id="ARBA00022737"/>
    </source>
</evidence>
<protein>
    <submittedName>
        <fullName evidence="13">Transporter</fullName>
    </submittedName>
</protein>
<comment type="caution">
    <text evidence="13">The sequence shown here is derived from an EMBL/GenBank/DDBJ whole genome shotgun (WGS) entry which is preliminary data.</text>
</comment>
<dbReference type="RefSeq" id="WP_050741465.1">
    <property type="nucleotide sequence ID" value="NZ_LGYO01000046.1"/>
</dbReference>
<dbReference type="STRING" id="52689.AKG39_16270"/>
<keyword evidence="6 8" id="KW-0129">CBS domain</keyword>
<feature type="transmembrane region" description="Helical" evidence="10">
    <location>
        <begin position="91"/>
        <end position="111"/>
    </location>
</feature>
<dbReference type="GO" id="GO:0005886">
    <property type="term" value="C:plasma membrane"/>
    <property type="evidence" value="ECO:0007669"/>
    <property type="project" value="TreeGrafter"/>
</dbReference>
<name>A0A0L6TYL3_9FIRM</name>
<dbReference type="SMART" id="SM00116">
    <property type="entry name" value="CBS"/>
    <property type="match status" value="2"/>
</dbReference>
<dbReference type="Gene3D" id="3.10.580.10">
    <property type="entry name" value="CBS-domain"/>
    <property type="match status" value="1"/>
</dbReference>
<gene>
    <name evidence="13" type="ORF">AKG39_16270</name>
</gene>
<evidence type="ECO:0000256" key="3">
    <source>
        <dbReference type="ARBA" id="ARBA00022692"/>
    </source>
</evidence>
<dbReference type="InterPro" id="IPR002550">
    <property type="entry name" value="CNNM"/>
</dbReference>
<dbReference type="InterPro" id="IPR046342">
    <property type="entry name" value="CBS_dom_sf"/>
</dbReference>
<keyword evidence="7 9" id="KW-0472">Membrane</keyword>
<dbReference type="InterPro" id="IPR000644">
    <property type="entry name" value="CBS_dom"/>
</dbReference>
<dbReference type="InterPro" id="IPR005170">
    <property type="entry name" value="Transptr-assoc_dom"/>
</dbReference>
<dbReference type="CDD" id="cd04590">
    <property type="entry name" value="CBS_pair_CorC_HlyC_assoc"/>
    <property type="match status" value="1"/>
</dbReference>
<dbReference type="PROSITE" id="PS51846">
    <property type="entry name" value="CNNM"/>
    <property type="match status" value="1"/>
</dbReference>
<evidence type="ECO:0000259" key="11">
    <source>
        <dbReference type="PROSITE" id="PS51371"/>
    </source>
</evidence>
<dbReference type="PROSITE" id="PS51371">
    <property type="entry name" value="CBS"/>
    <property type="match status" value="2"/>
</dbReference>
<dbReference type="PANTHER" id="PTHR22777">
    <property type="entry name" value="HEMOLYSIN-RELATED"/>
    <property type="match status" value="1"/>
</dbReference>
<dbReference type="SUPFAM" id="SSF56176">
    <property type="entry name" value="FAD-binding/transporter-associated domain-like"/>
    <property type="match status" value="1"/>
</dbReference>
<evidence type="ECO:0000256" key="6">
    <source>
        <dbReference type="ARBA" id="ARBA00023122"/>
    </source>
</evidence>
<evidence type="ECO:0000313" key="13">
    <source>
        <dbReference type="EMBL" id="KNZ40675.1"/>
    </source>
</evidence>
<dbReference type="Pfam" id="PF00571">
    <property type="entry name" value="CBS"/>
    <property type="match status" value="2"/>
</dbReference>
<organism evidence="13 14">
    <name type="scientific">Acetobacterium bakii</name>
    <dbReference type="NCBI Taxonomy" id="52689"/>
    <lineage>
        <taxon>Bacteria</taxon>
        <taxon>Bacillati</taxon>
        <taxon>Bacillota</taxon>
        <taxon>Clostridia</taxon>
        <taxon>Eubacteriales</taxon>
        <taxon>Eubacteriaceae</taxon>
        <taxon>Acetobacterium</taxon>
    </lineage>
</organism>
<evidence type="ECO:0000256" key="7">
    <source>
        <dbReference type="ARBA" id="ARBA00023136"/>
    </source>
</evidence>
<dbReference type="EMBL" id="LGYO01000046">
    <property type="protein sequence ID" value="KNZ40675.1"/>
    <property type="molecule type" value="Genomic_DNA"/>
</dbReference>
<evidence type="ECO:0000259" key="12">
    <source>
        <dbReference type="PROSITE" id="PS51846"/>
    </source>
</evidence>
<dbReference type="Pfam" id="PF01595">
    <property type="entry name" value="CNNM"/>
    <property type="match status" value="1"/>
</dbReference>
<dbReference type="SMART" id="SM01091">
    <property type="entry name" value="CorC_HlyC"/>
    <property type="match status" value="1"/>
</dbReference>
<dbReference type="OrthoDB" id="9798188at2"/>
<evidence type="ECO:0000256" key="10">
    <source>
        <dbReference type="SAM" id="Phobius"/>
    </source>
</evidence>
<dbReference type="InterPro" id="IPR036318">
    <property type="entry name" value="FAD-bd_PCMH-like_sf"/>
</dbReference>
<evidence type="ECO:0000256" key="9">
    <source>
        <dbReference type="PROSITE-ProRule" id="PRU01193"/>
    </source>
</evidence>
<dbReference type="AlphaFoldDB" id="A0A0L6TYL3"/>
<dbReference type="InterPro" id="IPR016169">
    <property type="entry name" value="FAD-bd_PCMH_sub2"/>
</dbReference>
<feature type="domain" description="CBS" evidence="11">
    <location>
        <begin position="268"/>
        <end position="328"/>
    </location>
</feature>
<keyword evidence="3 9" id="KW-0812">Transmembrane</keyword>
<dbReference type="SUPFAM" id="SSF54631">
    <property type="entry name" value="CBS-domain pair"/>
    <property type="match status" value="1"/>
</dbReference>
<dbReference type="InterPro" id="IPR044751">
    <property type="entry name" value="Ion_transp-like_CBS"/>
</dbReference>
<comment type="subcellular location">
    <subcellularLocation>
        <location evidence="1">Membrane</location>
        <topology evidence="1">Multi-pass membrane protein</topology>
    </subcellularLocation>
</comment>
<comment type="similarity">
    <text evidence="2">Belongs to the UPF0053 family.</text>
</comment>
<feature type="transmembrane region" description="Helical" evidence="10">
    <location>
        <begin position="61"/>
        <end position="85"/>
    </location>
</feature>
<evidence type="ECO:0000256" key="5">
    <source>
        <dbReference type="ARBA" id="ARBA00022989"/>
    </source>
</evidence>
<dbReference type="Gene3D" id="3.30.465.10">
    <property type="match status" value="1"/>
</dbReference>
<feature type="transmembrane region" description="Helical" evidence="10">
    <location>
        <begin position="6"/>
        <end position="29"/>
    </location>
</feature>
<sequence>MNNSTIGYIGILVVMLMMSAFFSATETAFTSLNRIRIKNLAKDGNKRAGQVLKLSENFDTVLSTILIGNNIVNIASASIATVLFVEYFGNLGVTISTIVMTILVLIFGEISPKSLAKDSPESFAMFAVPILQVLIVVLKPVNFLFMLWKKLLSKMFKVTNEQNMTEEELLTIVEEAENDGGIDLQDGELIRSAIEFNDLDADDILTHRVDVVAIDMNNPKEDIAKIFFETGFSRLPVYQGTIDHIIGFINHKDFTHYVANGSSSLSEIINPVVFITPNMKISKLLTLLQKRKSHIAVVSDEYGGTAGIVTLEDVIEELVGEIWDEHDEVIDEFVKIAEDKYRILGKANLGKMFDLFEMNDDFDVITVGGWIIEFLDRVPTIGETFNFENLTITITQADERHIMEINVVKNPTAE</sequence>
<feature type="domain" description="CNNM transmembrane" evidence="12">
    <location>
        <begin position="1"/>
        <end position="186"/>
    </location>
</feature>
<evidence type="ECO:0000256" key="2">
    <source>
        <dbReference type="ARBA" id="ARBA00006337"/>
    </source>
</evidence>
<feature type="domain" description="CBS" evidence="11">
    <location>
        <begin position="205"/>
        <end position="264"/>
    </location>
</feature>
<evidence type="ECO:0000256" key="8">
    <source>
        <dbReference type="PROSITE-ProRule" id="PRU00703"/>
    </source>
</evidence>
<keyword evidence="5 9" id="KW-1133">Transmembrane helix</keyword>
<keyword evidence="4" id="KW-0677">Repeat</keyword>
<dbReference type="PANTHER" id="PTHR22777:SF17">
    <property type="entry name" value="UPF0053 PROTEIN SLL0260"/>
    <property type="match status" value="1"/>
</dbReference>
<feature type="transmembrane region" description="Helical" evidence="10">
    <location>
        <begin position="123"/>
        <end position="148"/>
    </location>
</feature>
<dbReference type="Proteomes" id="UP000036873">
    <property type="component" value="Unassembled WGS sequence"/>
</dbReference>
<evidence type="ECO:0000313" key="14">
    <source>
        <dbReference type="Proteomes" id="UP000036873"/>
    </source>
</evidence>
<keyword evidence="14" id="KW-1185">Reference proteome</keyword>
<proteinExistence type="inferred from homology"/>
<dbReference type="FunFam" id="3.10.580.10:FF:000002">
    <property type="entry name" value="Magnesium/cobalt efflux protein CorC"/>
    <property type="match status" value="1"/>
</dbReference>
<dbReference type="Pfam" id="PF03471">
    <property type="entry name" value="CorC_HlyC"/>
    <property type="match status" value="1"/>
</dbReference>
<dbReference type="PATRIC" id="fig|52689.4.peg.2787"/>